<organism evidence="2 3">
    <name type="scientific">Citrifermentans bemidjiense (strain ATCC BAA-1014 / DSM 16622 / JCM 12645 / Bem)</name>
    <name type="common">Geobacter bemidjiensis</name>
    <dbReference type="NCBI Taxonomy" id="404380"/>
    <lineage>
        <taxon>Bacteria</taxon>
        <taxon>Pseudomonadati</taxon>
        <taxon>Thermodesulfobacteriota</taxon>
        <taxon>Desulfuromonadia</taxon>
        <taxon>Geobacterales</taxon>
        <taxon>Geobacteraceae</taxon>
        <taxon>Citrifermentans</taxon>
    </lineage>
</organism>
<dbReference type="OrthoDB" id="9776116at2"/>
<evidence type="ECO:0000259" key="1">
    <source>
        <dbReference type="SMART" id="SM00327"/>
    </source>
</evidence>
<accession>B5EAB9</accession>
<dbReference type="PANTHER" id="PTHR33608:SF6">
    <property type="entry name" value="BLL2464 PROTEIN"/>
    <property type="match status" value="1"/>
</dbReference>
<dbReference type="RefSeq" id="WP_012530244.1">
    <property type="nucleotide sequence ID" value="NC_011146.1"/>
</dbReference>
<dbReference type="SMART" id="SM00327">
    <property type="entry name" value="VWA"/>
    <property type="match status" value="1"/>
</dbReference>
<dbReference type="HOGENOM" id="CLU_054927_2_0_7"/>
<dbReference type="InterPro" id="IPR036465">
    <property type="entry name" value="vWFA_dom_sf"/>
</dbReference>
<reference evidence="2 3" key="1">
    <citation type="submission" date="2008-07" db="EMBL/GenBank/DDBJ databases">
        <title>Complete sequence of Geobacter bemidjiensis BEM.</title>
        <authorList>
            <consortium name="US DOE Joint Genome Institute"/>
            <person name="Lucas S."/>
            <person name="Copeland A."/>
            <person name="Lapidus A."/>
            <person name="Glavina del Rio T."/>
            <person name="Dalin E."/>
            <person name="Tice H."/>
            <person name="Bruce D."/>
            <person name="Goodwin L."/>
            <person name="Pitluck S."/>
            <person name="Kiss H."/>
            <person name="Brettin T."/>
            <person name="Detter J.C."/>
            <person name="Han C."/>
            <person name="Kuske C.R."/>
            <person name="Schmutz J."/>
            <person name="Larimer F."/>
            <person name="Land M."/>
            <person name="Hauser L."/>
            <person name="Kyrpides N."/>
            <person name="Lykidis A."/>
            <person name="Lovley D."/>
            <person name="Richardson P."/>
        </authorList>
    </citation>
    <scope>NUCLEOTIDE SEQUENCE [LARGE SCALE GENOMIC DNA]</scope>
    <source>
        <strain evidence="3">ATCC BAA-1014 / DSM 16622 / JCM 12645 / Bem</strain>
    </source>
</reference>
<dbReference type="PANTHER" id="PTHR33608">
    <property type="entry name" value="BLL2464 PROTEIN"/>
    <property type="match status" value="1"/>
</dbReference>
<dbReference type="KEGG" id="gbm:Gbem_1809"/>
<evidence type="ECO:0000313" key="3">
    <source>
        <dbReference type="Proteomes" id="UP000008825"/>
    </source>
</evidence>
<dbReference type="Pfam" id="PF01882">
    <property type="entry name" value="DUF58"/>
    <property type="match status" value="1"/>
</dbReference>
<dbReference type="SUPFAM" id="SSF53300">
    <property type="entry name" value="vWA-like"/>
    <property type="match status" value="1"/>
</dbReference>
<protein>
    <submittedName>
        <fullName evidence="2">VWFA superfamily protein, DUF58-containing</fullName>
    </submittedName>
</protein>
<proteinExistence type="predicted"/>
<dbReference type="AlphaFoldDB" id="B5EAB9"/>
<keyword evidence="3" id="KW-1185">Reference proteome</keyword>
<dbReference type="STRING" id="404380.Gbem_1809"/>
<dbReference type="InterPro" id="IPR002035">
    <property type="entry name" value="VWF_A"/>
</dbReference>
<dbReference type="EMBL" id="CP001124">
    <property type="protein sequence ID" value="ACH38825.1"/>
    <property type="molecule type" value="Genomic_DNA"/>
</dbReference>
<dbReference type="InterPro" id="IPR002881">
    <property type="entry name" value="DUF58"/>
</dbReference>
<dbReference type="Gene3D" id="3.40.50.410">
    <property type="entry name" value="von Willebrand factor, type A domain"/>
    <property type="match status" value="1"/>
</dbReference>
<reference evidence="2 3" key="2">
    <citation type="journal article" date="2010" name="BMC Genomics">
        <title>The genome of Geobacter bemidjiensis, exemplar for the subsurface clade of Geobacter species that predominate in Fe(III)-reducing subsurface environments.</title>
        <authorList>
            <person name="Aklujkar M."/>
            <person name="Young N.D."/>
            <person name="Holmes D."/>
            <person name="Chavan M."/>
            <person name="Risso C."/>
            <person name="Kiss H.E."/>
            <person name="Han C.S."/>
            <person name="Land M.L."/>
            <person name="Lovley D.R."/>
        </authorList>
    </citation>
    <scope>NUCLEOTIDE SEQUENCE [LARGE SCALE GENOMIC DNA]</scope>
    <source>
        <strain evidence="3">ATCC BAA-1014 / DSM 16622 / JCM 12645 / Bem</strain>
    </source>
</reference>
<dbReference type="Proteomes" id="UP000008825">
    <property type="component" value="Chromosome"/>
</dbReference>
<gene>
    <name evidence="2" type="ordered locus">Gbem_1809</name>
</gene>
<feature type="domain" description="VWFA" evidence="1">
    <location>
        <begin position="77"/>
        <end position="263"/>
    </location>
</feature>
<dbReference type="CDD" id="cd00198">
    <property type="entry name" value="vWFA"/>
    <property type="match status" value="1"/>
</dbReference>
<dbReference type="eggNOG" id="COG1721">
    <property type="taxonomic scope" value="Bacteria"/>
</dbReference>
<sequence>MTAQAPSPDQLRRLRVLSSRLVTGLFAGEYRSVFKGRGMEFEGVREYQPGDDVRNIDWNVTARAGRPFLKQFVEERELNLMLLVDRSASLACPTPRGAKSRLAAEAAALLALAAAKSNDRVGLITCSDRVESFIPPAKGARQAQRIVASLSCNASSGGGTDLAAALDYLARVARRAGTLCIVSDFLSPDFSRELAAVARRHEVVALVVTDPSDFELPNGGLLDLSDEESGRCSLIDSASPKVRRFFREAALERRARLLESFASLGVKHLELSTTEPPLHALVRFFQGNRRQGRR</sequence>
<evidence type="ECO:0000313" key="2">
    <source>
        <dbReference type="EMBL" id="ACH38825.1"/>
    </source>
</evidence>
<name>B5EAB9_CITBB</name>